<keyword evidence="9" id="KW-0325">Glycoprotein</keyword>
<comment type="subcellular location">
    <subcellularLocation>
        <location evidence="1">Cell membrane</location>
        <topology evidence="1">Multi-pass membrane protein</topology>
    </subcellularLocation>
</comment>
<keyword evidence="10 11" id="KW-0807">Transducer</keyword>
<feature type="transmembrane region" description="Helical" evidence="13">
    <location>
        <begin position="409"/>
        <end position="430"/>
    </location>
</feature>
<name>A0A336M5F6_CULSO</name>
<evidence type="ECO:0000313" key="15">
    <source>
        <dbReference type="EMBL" id="SSX25504.1"/>
    </source>
</evidence>
<keyword evidence="4 11" id="KW-0812">Transmembrane</keyword>
<organism evidence="15">
    <name type="scientific">Culicoides sonorensis</name>
    <name type="common">Biting midge</name>
    <dbReference type="NCBI Taxonomy" id="179676"/>
    <lineage>
        <taxon>Eukaryota</taxon>
        <taxon>Metazoa</taxon>
        <taxon>Ecdysozoa</taxon>
        <taxon>Arthropoda</taxon>
        <taxon>Hexapoda</taxon>
        <taxon>Insecta</taxon>
        <taxon>Pterygota</taxon>
        <taxon>Neoptera</taxon>
        <taxon>Endopterygota</taxon>
        <taxon>Diptera</taxon>
        <taxon>Nematocera</taxon>
        <taxon>Chironomoidea</taxon>
        <taxon>Ceratopogonidae</taxon>
        <taxon>Ceratopogoninae</taxon>
        <taxon>Culicoides</taxon>
        <taxon>Monoculicoides</taxon>
    </lineage>
</organism>
<feature type="transmembrane region" description="Helical" evidence="13">
    <location>
        <begin position="204"/>
        <end position="225"/>
    </location>
</feature>
<dbReference type="AlphaFoldDB" id="A0A336M5F6"/>
<evidence type="ECO:0000256" key="2">
    <source>
        <dbReference type="ARBA" id="ARBA00010663"/>
    </source>
</evidence>
<dbReference type="InterPro" id="IPR000276">
    <property type="entry name" value="GPCR_Rhodpsn"/>
</dbReference>
<evidence type="ECO:0000256" key="3">
    <source>
        <dbReference type="ARBA" id="ARBA00022475"/>
    </source>
</evidence>
<feature type="region of interest" description="Disordered" evidence="12">
    <location>
        <begin position="342"/>
        <end position="372"/>
    </location>
</feature>
<dbReference type="Gene3D" id="1.20.1070.10">
    <property type="entry name" value="Rhodopsin 7-helix transmembrane proteins"/>
    <property type="match status" value="3"/>
</dbReference>
<feature type="region of interest" description="Disordered" evidence="12">
    <location>
        <begin position="267"/>
        <end position="307"/>
    </location>
</feature>
<dbReference type="SUPFAM" id="SSF81321">
    <property type="entry name" value="Family A G protein-coupled receptor-like"/>
    <property type="match status" value="2"/>
</dbReference>
<dbReference type="InterPro" id="IPR017452">
    <property type="entry name" value="GPCR_Rhodpsn_7TM"/>
</dbReference>
<evidence type="ECO:0000256" key="10">
    <source>
        <dbReference type="ARBA" id="ARBA00023224"/>
    </source>
</evidence>
<dbReference type="SMART" id="SM01381">
    <property type="entry name" value="7TM_GPCR_Srsx"/>
    <property type="match status" value="1"/>
</dbReference>
<evidence type="ECO:0000256" key="11">
    <source>
        <dbReference type="RuleBase" id="RU000688"/>
    </source>
</evidence>
<evidence type="ECO:0000259" key="14">
    <source>
        <dbReference type="PROSITE" id="PS50262"/>
    </source>
</evidence>
<accession>A0A336M5F6</accession>
<feature type="transmembrane region" description="Helical" evidence="13">
    <location>
        <begin position="137"/>
        <end position="157"/>
    </location>
</feature>
<feature type="domain" description="G-protein coupled receptors family 1 profile" evidence="14">
    <location>
        <begin position="37"/>
        <end position="461"/>
    </location>
</feature>
<dbReference type="PRINTS" id="PR00243">
    <property type="entry name" value="MUSCARINICR"/>
</dbReference>
<evidence type="ECO:0000256" key="1">
    <source>
        <dbReference type="ARBA" id="ARBA00004651"/>
    </source>
</evidence>
<feature type="transmembrane region" description="Helical" evidence="13">
    <location>
        <begin position="54"/>
        <end position="75"/>
    </location>
</feature>
<protein>
    <submittedName>
        <fullName evidence="15">CSON012406 protein</fullName>
    </submittedName>
</protein>
<feature type="compositionally biased region" description="Low complexity" evidence="12">
    <location>
        <begin position="621"/>
        <end position="634"/>
    </location>
</feature>
<evidence type="ECO:0000256" key="12">
    <source>
        <dbReference type="SAM" id="MobiDB-lite"/>
    </source>
</evidence>
<feature type="transmembrane region" description="Helical" evidence="13">
    <location>
        <begin position="757"/>
        <end position="778"/>
    </location>
</feature>
<dbReference type="PROSITE" id="PS50262">
    <property type="entry name" value="G_PROTEIN_RECEP_F1_2"/>
    <property type="match status" value="2"/>
</dbReference>
<feature type="transmembrane region" description="Helical" evidence="13">
    <location>
        <begin position="21"/>
        <end position="47"/>
    </location>
</feature>
<feature type="compositionally biased region" description="Low complexity" evidence="12">
    <location>
        <begin position="274"/>
        <end position="284"/>
    </location>
</feature>
<feature type="domain" description="G-protein coupled receptors family 1 profile" evidence="14">
    <location>
        <begin position="731"/>
        <end position="809"/>
    </location>
</feature>
<dbReference type="CDD" id="cd15063">
    <property type="entry name" value="7tmA_Octopamine_R"/>
    <property type="match status" value="1"/>
</dbReference>
<evidence type="ECO:0000256" key="5">
    <source>
        <dbReference type="ARBA" id="ARBA00022989"/>
    </source>
</evidence>
<feature type="region of interest" description="Disordered" evidence="12">
    <location>
        <begin position="838"/>
        <end position="880"/>
    </location>
</feature>
<feature type="transmembrane region" description="Helical" evidence="13">
    <location>
        <begin position="790"/>
        <end position="812"/>
    </location>
</feature>
<sequence length="880" mass="97910">MNVTQCNNLIESVKWTDPGNLISLAILAFINVLVIVGNCLVIAAVFCSHKLRSVTNFFIVSLAVADLLVGLAVLPFSATWEVFKVWIFGDVWCRIWLAVDVWMCTASILNLCAISLDRYVAVTRPVTYPSIMSTRRAKSLIAGLWVLSFVICFPPLVGWKDEEKIPAEISFSNYTNYSLYEPTILPVINPPCQWTCELTNDAGYVVYSAFGSFYIPMFVMLFFYWRIYRAAVRTTRAINQGFRTTKGGKKGAFNEQFDDAPVLLRIHRGKPQDSSGKSKNSNSSFTRDTMRQSTHSQHQQQQRRHEKIKISISYPSSEQLPPSPTASMNSGRLHLILFSGTGSGSGDTSSTRGGSFYGGGGTKGGKGMNNSHGNNCLNREMSTGRKKMGKRNIKVQVKKFRTETKAAKTLGIIVGAFIFCWCPFFTVYVIRAFCDHCIEDLLFSILFWLGYCNSAINPLIYALFSNDFRVAFKQILFCTKQTDKSIRVLIESTAANIPFFKAKLTQNITPPTYHRTSLGTSNASVASFGLEHRSRSSIFNPDDSSANMPTATTSIECATYNSKCLSSLLIRRYSTTQSATSGTTPFGGKGIGNRFDEQRLTLRIHRGRSQQHHDSPHSNGSAPSTTTSIGSPSPERFSRFTTRKHEKIKISVSYPSNENLSIPSHHQQTTQLGAHGNALYAVHYTSNNGKEHTSSHLYRNNNSNNGNKESYLSVSNSGFGGGGDKMPSSPRSSKKMGKRNIKAQVKRFRMETKAAKTLAIIVGCFILCWCPFFTMYLIRPFCNDCIDPLLFSILFWLGYCNSAVNPMIYALFSKDFRFAFKRIICKCFCSGPAFGRDTSRRGSDMSHFKAGGRTPSISPSAQAHSLDENSDPVQENSDSR</sequence>
<dbReference type="PANTHER" id="PTHR24248">
    <property type="entry name" value="ADRENERGIC RECEPTOR-RELATED G-PROTEIN COUPLED RECEPTOR"/>
    <property type="match status" value="1"/>
</dbReference>
<evidence type="ECO:0000256" key="4">
    <source>
        <dbReference type="ARBA" id="ARBA00022692"/>
    </source>
</evidence>
<evidence type="ECO:0000256" key="6">
    <source>
        <dbReference type="ARBA" id="ARBA00023040"/>
    </source>
</evidence>
<dbReference type="PROSITE" id="PS00237">
    <property type="entry name" value="G_PROTEIN_RECEP_F1_1"/>
    <property type="match status" value="1"/>
</dbReference>
<keyword evidence="8 11" id="KW-0675">Receptor</keyword>
<dbReference type="GO" id="GO:0005886">
    <property type="term" value="C:plasma membrane"/>
    <property type="evidence" value="ECO:0007669"/>
    <property type="project" value="UniProtKB-SubCell"/>
</dbReference>
<gene>
    <name evidence="15" type="primary">CSON012406</name>
</gene>
<dbReference type="GO" id="GO:0016907">
    <property type="term" value="F:G protein-coupled acetylcholine receptor activity"/>
    <property type="evidence" value="ECO:0007669"/>
    <property type="project" value="InterPro"/>
</dbReference>
<keyword evidence="3" id="KW-1003">Cell membrane</keyword>
<feature type="transmembrane region" description="Helical" evidence="13">
    <location>
        <begin position="95"/>
        <end position="116"/>
    </location>
</feature>
<proteinExistence type="inferred from homology"/>
<feature type="compositionally biased region" description="Basic and acidic residues" evidence="12">
    <location>
        <begin position="838"/>
        <end position="847"/>
    </location>
</feature>
<keyword evidence="6 11" id="KW-0297">G-protein coupled receptor</keyword>
<feature type="transmembrane region" description="Helical" evidence="13">
    <location>
        <begin position="442"/>
        <end position="464"/>
    </location>
</feature>
<keyword evidence="5 13" id="KW-1133">Transmembrane helix</keyword>
<dbReference type="PRINTS" id="PR00237">
    <property type="entry name" value="GPCRRHODOPSN"/>
</dbReference>
<feature type="compositionally biased region" description="Polar residues" evidence="12">
    <location>
        <begin position="871"/>
        <end position="880"/>
    </location>
</feature>
<dbReference type="EMBL" id="UFQT01000584">
    <property type="protein sequence ID" value="SSX25504.1"/>
    <property type="molecule type" value="Genomic_DNA"/>
</dbReference>
<keyword evidence="7 13" id="KW-0472">Membrane</keyword>
<reference evidence="15" key="1">
    <citation type="submission" date="2018-07" db="EMBL/GenBank/DDBJ databases">
        <authorList>
            <person name="Quirk P.G."/>
            <person name="Krulwich T.A."/>
        </authorList>
    </citation>
    <scope>NUCLEOTIDE SEQUENCE</scope>
</reference>
<dbReference type="PANTHER" id="PTHR24248:SF174">
    <property type="entry name" value="TYRAMINE_OCTOPAMINE RECEPTOR"/>
    <property type="match status" value="1"/>
</dbReference>
<dbReference type="Pfam" id="PF00001">
    <property type="entry name" value="7tm_1"/>
    <property type="match status" value="2"/>
</dbReference>
<dbReference type="InterPro" id="IPR000995">
    <property type="entry name" value="Musac_Ach_rcpt"/>
</dbReference>
<comment type="similarity">
    <text evidence="2 11">Belongs to the G-protein coupled receptor 1 family.</text>
</comment>
<feature type="compositionally biased region" description="Low complexity" evidence="12">
    <location>
        <begin position="291"/>
        <end position="300"/>
    </location>
</feature>
<dbReference type="GO" id="GO:0045202">
    <property type="term" value="C:synapse"/>
    <property type="evidence" value="ECO:0007669"/>
    <property type="project" value="GOC"/>
</dbReference>
<evidence type="ECO:0000256" key="8">
    <source>
        <dbReference type="ARBA" id="ARBA00023170"/>
    </source>
</evidence>
<evidence type="ECO:0000256" key="9">
    <source>
        <dbReference type="ARBA" id="ARBA00023180"/>
    </source>
</evidence>
<evidence type="ECO:0000256" key="13">
    <source>
        <dbReference type="SAM" id="Phobius"/>
    </source>
</evidence>
<dbReference type="OMA" id="HNGITRQ"/>
<evidence type="ECO:0000256" key="7">
    <source>
        <dbReference type="ARBA" id="ARBA00023136"/>
    </source>
</evidence>
<dbReference type="VEuPathDB" id="VectorBase:CSON012406"/>
<feature type="compositionally biased region" description="Gly residues" evidence="12">
    <location>
        <begin position="355"/>
        <end position="367"/>
    </location>
</feature>
<feature type="region of interest" description="Disordered" evidence="12">
    <location>
        <begin position="607"/>
        <end position="644"/>
    </location>
</feature>